<reference evidence="1" key="1">
    <citation type="submission" date="2014-11" db="EMBL/GenBank/DDBJ databases">
        <authorList>
            <person name="Amaro Gonzalez C."/>
        </authorList>
    </citation>
    <scope>NUCLEOTIDE SEQUENCE</scope>
</reference>
<protein>
    <submittedName>
        <fullName evidence="1">Uncharacterized protein</fullName>
    </submittedName>
</protein>
<accession>A0A0E9X5H4</accession>
<reference evidence="1" key="2">
    <citation type="journal article" date="2015" name="Fish Shellfish Immunol.">
        <title>Early steps in the European eel (Anguilla anguilla)-Vibrio vulnificus interaction in the gills: Role of the RtxA13 toxin.</title>
        <authorList>
            <person name="Callol A."/>
            <person name="Pajuelo D."/>
            <person name="Ebbesson L."/>
            <person name="Teles M."/>
            <person name="MacKenzie S."/>
            <person name="Amaro C."/>
        </authorList>
    </citation>
    <scope>NUCLEOTIDE SEQUENCE</scope>
</reference>
<dbReference type="AlphaFoldDB" id="A0A0E9X5H4"/>
<organism evidence="1">
    <name type="scientific">Anguilla anguilla</name>
    <name type="common">European freshwater eel</name>
    <name type="synonym">Muraena anguilla</name>
    <dbReference type="NCBI Taxonomy" id="7936"/>
    <lineage>
        <taxon>Eukaryota</taxon>
        <taxon>Metazoa</taxon>
        <taxon>Chordata</taxon>
        <taxon>Craniata</taxon>
        <taxon>Vertebrata</taxon>
        <taxon>Euteleostomi</taxon>
        <taxon>Actinopterygii</taxon>
        <taxon>Neopterygii</taxon>
        <taxon>Teleostei</taxon>
        <taxon>Anguilliformes</taxon>
        <taxon>Anguillidae</taxon>
        <taxon>Anguilla</taxon>
    </lineage>
</organism>
<dbReference type="EMBL" id="GBXM01010748">
    <property type="protein sequence ID" value="JAH97829.1"/>
    <property type="molecule type" value="Transcribed_RNA"/>
</dbReference>
<sequence length="81" mass="9373">MNIFAELHCKPAHSKSLFIKQFSSYRGKHVSPSLSLLYWNKAQERNAAFSSQSLPQSLGRIDYKWEHYKGSIGCKKTRRTP</sequence>
<proteinExistence type="predicted"/>
<evidence type="ECO:0000313" key="1">
    <source>
        <dbReference type="EMBL" id="JAH97829.1"/>
    </source>
</evidence>
<name>A0A0E9X5H4_ANGAN</name>